<dbReference type="Gene3D" id="3.90.190.20">
    <property type="entry name" value="Mur ligase, C-terminal domain"/>
    <property type="match status" value="1"/>
</dbReference>
<dbReference type="EMBL" id="QGDT01000003">
    <property type="protein sequence ID" value="PWJ58953.1"/>
    <property type="molecule type" value="Genomic_DNA"/>
</dbReference>
<comment type="function">
    <text evidence="2">Functions in two distinct reactions of the de novo folate biosynthetic pathway. Catalyzes the addition of a glutamate residue to dihydropteroate (7,8-dihydropteroate or H2Pte) to form dihydrofolate (7,8-dihydrofolate monoglutamate or H2Pte-Glu). Also catalyzes successive additions of L-glutamate to tetrahydrofolate or 10-formyltetrahydrofolate or 5,10-methylenetetrahydrofolate, leading to folylpolyglutamate derivatives.</text>
</comment>
<dbReference type="InterPro" id="IPR004101">
    <property type="entry name" value="Mur_ligase_C"/>
</dbReference>
<keyword evidence="14" id="KW-0289">Folate biosynthesis</keyword>
<keyword evidence="13" id="KW-0460">Magnesium</keyword>
<gene>
    <name evidence="25" type="ORF">CLV98_103325</name>
</gene>
<evidence type="ECO:0000256" key="22">
    <source>
        <dbReference type="PIRNR" id="PIRNR001563"/>
    </source>
</evidence>
<dbReference type="OrthoDB" id="9809356at2"/>
<protein>
    <recommendedName>
        <fullName evidence="8">Dihydrofolate synthase/folylpolyglutamate synthase</fullName>
        <ecNumber evidence="6">6.3.2.12</ecNumber>
        <ecNumber evidence="7">6.3.2.17</ecNumber>
    </recommendedName>
    <alternativeName>
        <fullName evidence="17">Folylpoly-gamma-glutamate synthetase-dihydrofolate synthetase</fullName>
    </alternativeName>
    <alternativeName>
        <fullName evidence="15">Folylpolyglutamate synthetase</fullName>
    </alternativeName>
    <alternativeName>
        <fullName evidence="16">Tetrahydrofolylpolyglutamate synthase</fullName>
    </alternativeName>
</protein>
<evidence type="ECO:0000256" key="5">
    <source>
        <dbReference type="ARBA" id="ARBA00008276"/>
    </source>
</evidence>
<dbReference type="Pfam" id="PF02875">
    <property type="entry name" value="Mur_ligase_C"/>
    <property type="match status" value="1"/>
</dbReference>
<accession>A0A316AMI8</accession>
<evidence type="ECO:0000256" key="16">
    <source>
        <dbReference type="ARBA" id="ARBA00030592"/>
    </source>
</evidence>
<comment type="pathway">
    <text evidence="3">Cofactor biosynthesis; tetrahydrofolate biosynthesis; 7,8-dihydrofolate from 2-amino-4-hydroxy-6-hydroxymethyl-7,8-dihydropteridine diphosphate and 4-aminobenzoate: step 2/2.</text>
</comment>
<dbReference type="PIRSF" id="PIRSF001563">
    <property type="entry name" value="Folylpolyglu_synth"/>
    <property type="match status" value="1"/>
</dbReference>
<evidence type="ECO:0000256" key="20">
    <source>
        <dbReference type="ARBA" id="ARBA00049035"/>
    </source>
</evidence>
<evidence type="ECO:0000313" key="25">
    <source>
        <dbReference type="EMBL" id="PWJ58953.1"/>
    </source>
</evidence>
<keyword evidence="26" id="KW-1185">Reference proteome</keyword>
<comment type="catalytic activity">
    <reaction evidence="20">
        <text>(6R)-5,10-methylenetetrahydrofolyl-(gamma-L-Glu)(n) + L-glutamate + ATP = (6R)-5,10-methylenetetrahydrofolyl-(gamma-L-Glu)(n+1) + ADP + phosphate + H(+)</text>
        <dbReference type="Rhea" id="RHEA:51912"/>
        <dbReference type="Rhea" id="RHEA-COMP:13257"/>
        <dbReference type="Rhea" id="RHEA-COMP:13258"/>
        <dbReference type="ChEBI" id="CHEBI:15378"/>
        <dbReference type="ChEBI" id="CHEBI:29985"/>
        <dbReference type="ChEBI" id="CHEBI:30616"/>
        <dbReference type="ChEBI" id="CHEBI:43474"/>
        <dbReference type="ChEBI" id="CHEBI:136572"/>
        <dbReference type="ChEBI" id="CHEBI:456216"/>
        <dbReference type="EC" id="6.3.2.17"/>
    </reaction>
</comment>
<dbReference type="SUPFAM" id="SSF53244">
    <property type="entry name" value="MurD-like peptide ligases, peptide-binding domain"/>
    <property type="match status" value="1"/>
</dbReference>
<evidence type="ECO:0000256" key="19">
    <source>
        <dbReference type="ARBA" id="ARBA00047808"/>
    </source>
</evidence>
<dbReference type="Proteomes" id="UP000245880">
    <property type="component" value="Unassembled WGS sequence"/>
</dbReference>
<dbReference type="InterPro" id="IPR013221">
    <property type="entry name" value="Mur_ligase_cen"/>
</dbReference>
<dbReference type="EC" id="6.3.2.12" evidence="6"/>
<name>A0A316AMI8_9BACT</name>
<dbReference type="RefSeq" id="WP_109673870.1">
    <property type="nucleotide sequence ID" value="NZ_QGDT01000003.1"/>
</dbReference>
<dbReference type="AlphaFoldDB" id="A0A316AMI8"/>
<dbReference type="PROSITE" id="PS01012">
    <property type="entry name" value="FOLYLPOLYGLU_SYNT_2"/>
    <property type="match status" value="1"/>
</dbReference>
<evidence type="ECO:0000256" key="14">
    <source>
        <dbReference type="ARBA" id="ARBA00022909"/>
    </source>
</evidence>
<dbReference type="FunFam" id="3.40.1190.10:FF:000011">
    <property type="entry name" value="Folylpolyglutamate synthase/dihydrofolate synthase"/>
    <property type="match status" value="1"/>
</dbReference>
<dbReference type="GO" id="GO:0005737">
    <property type="term" value="C:cytoplasm"/>
    <property type="evidence" value="ECO:0007669"/>
    <property type="project" value="TreeGrafter"/>
</dbReference>
<comment type="cofactor">
    <cofactor evidence="1">
        <name>Mg(2+)</name>
        <dbReference type="ChEBI" id="CHEBI:18420"/>
    </cofactor>
</comment>
<keyword evidence="10" id="KW-0479">Metal-binding</keyword>
<evidence type="ECO:0000256" key="21">
    <source>
        <dbReference type="ARBA" id="ARBA00049161"/>
    </source>
</evidence>
<evidence type="ECO:0000256" key="10">
    <source>
        <dbReference type="ARBA" id="ARBA00022723"/>
    </source>
</evidence>
<comment type="catalytic activity">
    <reaction evidence="19">
        <text>10-formyltetrahydrofolyl-(gamma-L-Glu)(n) + L-glutamate + ATP = 10-formyltetrahydrofolyl-(gamma-L-Glu)(n+1) + ADP + phosphate + H(+)</text>
        <dbReference type="Rhea" id="RHEA:51904"/>
        <dbReference type="Rhea" id="RHEA-COMP:13088"/>
        <dbReference type="Rhea" id="RHEA-COMP:14300"/>
        <dbReference type="ChEBI" id="CHEBI:15378"/>
        <dbReference type="ChEBI" id="CHEBI:29985"/>
        <dbReference type="ChEBI" id="CHEBI:30616"/>
        <dbReference type="ChEBI" id="CHEBI:43474"/>
        <dbReference type="ChEBI" id="CHEBI:134413"/>
        <dbReference type="ChEBI" id="CHEBI:456216"/>
        <dbReference type="EC" id="6.3.2.17"/>
    </reaction>
</comment>
<evidence type="ECO:0000259" key="23">
    <source>
        <dbReference type="Pfam" id="PF02875"/>
    </source>
</evidence>
<comment type="catalytic activity">
    <reaction evidence="18">
        <text>(6S)-5,6,7,8-tetrahydrofolyl-(gamma-L-Glu)(n) + L-glutamate + ATP = (6S)-5,6,7,8-tetrahydrofolyl-(gamma-L-Glu)(n+1) + ADP + phosphate + H(+)</text>
        <dbReference type="Rhea" id="RHEA:10580"/>
        <dbReference type="Rhea" id="RHEA-COMP:14738"/>
        <dbReference type="Rhea" id="RHEA-COMP:14740"/>
        <dbReference type="ChEBI" id="CHEBI:15378"/>
        <dbReference type="ChEBI" id="CHEBI:29985"/>
        <dbReference type="ChEBI" id="CHEBI:30616"/>
        <dbReference type="ChEBI" id="CHEBI:43474"/>
        <dbReference type="ChEBI" id="CHEBI:141005"/>
        <dbReference type="ChEBI" id="CHEBI:456216"/>
        <dbReference type="EC" id="6.3.2.17"/>
    </reaction>
</comment>
<dbReference type="GO" id="GO:0046872">
    <property type="term" value="F:metal ion binding"/>
    <property type="evidence" value="ECO:0007669"/>
    <property type="project" value="UniProtKB-KW"/>
</dbReference>
<dbReference type="GO" id="GO:0004326">
    <property type="term" value="F:tetrahydrofolylpolyglutamate synthase activity"/>
    <property type="evidence" value="ECO:0007669"/>
    <property type="project" value="UniProtKB-EC"/>
</dbReference>
<dbReference type="PANTHER" id="PTHR11136:SF0">
    <property type="entry name" value="DIHYDROFOLATE SYNTHETASE-RELATED"/>
    <property type="match status" value="1"/>
</dbReference>
<evidence type="ECO:0000256" key="15">
    <source>
        <dbReference type="ARBA" id="ARBA00030048"/>
    </source>
</evidence>
<dbReference type="InterPro" id="IPR018109">
    <property type="entry name" value="Folylpolyglutamate_synth_CS"/>
</dbReference>
<comment type="caution">
    <text evidence="25">The sequence shown here is derived from an EMBL/GenBank/DDBJ whole genome shotgun (WGS) entry which is preliminary data.</text>
</comment>
<dbReference type="GO" id="GO:0008841">
    <property type="term" value="F:dihydrofolate synthase activity"/>
    <property type="evidence" value="ECO:0007669"/>
    <property type="project" value="UniProtKB-EC"/>
</dbReference>
<reference evidence="25 26" key="1">
    <citation type="submission" date="2018-03" db="EMBL/GenBank/DDBJ databases">
        <title>Genomic Encyclopedia of Archaeal and Bacterial Type Strains, Phase II (KMG-II): from individual species to whole genera.</title>
        <authorList>
            <person name="Goeker M."/>
        </authorList>
    </citation>
    <scope>NUCLEOTIDE SEQUENCE [LARGE SCALE GENOMIC DNA]</scope>
    <source>
        <strain evidence="25 26">DSM 100346</strain>
    </source>
</reference>
<feature type="domain" description="Mur ligase C-terminal" evidence="23">
    <location>
        <begin position="305"/>
        <end position="422"/>
    </location>
</feature>
<organism evidence="25 26">
    <name type="scientific">Dyadobacter jejuensis</name>
    <dbReference type="NCBI Taxonomy" id="1082580"/>
    <lineage>
        <taxon>Bacteria</taxon>
        <taxon>Pseudomonadati</taxon>
        <taxon>Bacteroidota</taxon>
        <taxon>Cytophagia</taxon>
        <taxon>Cytophagales</taxon>
        <taxon>Spirosomataceae</taxon>
        <taxon>Dyadobacter</taxon>
    </lineage>
</organism>
<dbReference type="GO" id="GO:0046656">
    <property type="term" value="P:folic acid biosynthetic process"/>
    <property type="evidence" value="ECO:0007669"/>
    <property type="project" value="UniProtKB-KW"/>
</dbReference>
<dbReference type="Gene3D" id="3.40.1190.10">
    <property type="entry name" value="Mur-like, catalytic domain"/>
    <property type="match status" value="1"/>
</dbReference>
<comment type="catalytic activity">
    <reaction evidence="21">
        <text>7,8-dihydropteroate + L-glutamate + ATP = 7,8-dihydrofolate + ADP + phosphate + H(+)</text>
        <dbReference type="Rhea" id="RHEA:23584"/>
        <dbReference type="ChEBI" id="CHEBI:15378"/>
        <dbReference type="ChEBI" id="CHEBI:17839"/>
        <dbReference type="ChEBI" id="CHEBI:29985"/>
        <dbReference type="ChEBI" id="CHEBI:30616"/>
        <dbReference type="ChEBI" id="CHEBI:43474"/>
        <dbReference type="ChEBI" id="CHEBI:57451"/>
        <dbReference type="ChEBI" id="CHEBI:456216"/>
        <dbReference type="EC" id="6.3.2.12"/>
    </reaction>
</comment>
<evidence type="ECO:0000256" key="4">
    <source>
        <dbReference type="ARBA" id="ARBA00005150"/>
    </source>
</evidence>
<proteinExistence type="inferred from homology"/>
<evidence type="ECO:0000256" key="1">
    <source>
        <dbReference type="ARBA" id="ARBA00001946"/>
    </source>
</evidence>
<dbReference type="InterPro" id="IPR001645">
    <property type="entry name" value="Folylpolyglutamate_synth"/>
</dbReference>
<dbReference type="Pfam" id="PF08245">
    <property type="entry name" value="Mur_ligase_M"/>
    <property type="match status" value="1"/>
</dbReference>
<keyword evidence="9 22" id="KW-0436">Ligase</keyword>
<evidence type="ECO:0000256" key="2">
    <source>
        <dbReference type="ARBA" id="ARBA00002714"/>
    </source>
</evidence>
<evidence type="ECO:0000256" key="3">
    <source>
        <dbReference type="ARBA" id="ARBA00004799"/>
    </source>
</evidence>
<comment type="similarity">
    <text evidence="5 22">Belongs to the folylpolyglutamate synthase family.</text>
</comment>
<keyword evidence="12 22" id="KW-0067">ATP-binding</keyword>
<evidence type="ECO:0000259" key="24">
    <source>
        <dbReference type="Pfam" id="PF08245"/>
    </source>
</evidence>
<evidence type="ECO:0000256" key="7">
    <source>
        <dbReference type="ARBA" id="ARBA00013025"/>
    </source>
</evidence>
<dbReference type="PANTHER" id="PTHR11136">
    <property type="entry name" value="FOLYLPOLYGLUTAMATE SYNTHASE-RELATED"/>
    <property type="match status" value="1"/>
</dbReference>
<evidence type="ECO:0000256" key="11">
    <source>
        <dbReference type="ARBA" id="ARBA00022741"/>
    </source>
</evidence>
<evidence type="ECO:0000256" key="13">
    <source>
        <dbReference type="ARBA" id="ARBA00022842"/>
    </source>
</evidence>
<sequence>MQYQEAVDYLYSRLPVFQNVGGRAFKPGLETTIALCEILGNPQDFFPIVHVGGTNGKGSSSHMLAAILQKAGYRVGLYTSPHLKSFTERIRVDGIAVSEGYVAKFVSDQITNIDNLSPSFFELTVALALKYFKDEAVDIAVVEVGMGGRLDSTNIVKPILSLITNVSLDHVQFLGDTRPKIAAEKAGIIKANTEVVISEYDPETAPVFNAYSEALSAPIVYADGLIETDDPEMLSDRLLVKVVKNDYDEELAGEFYLDLMGHYQAKNLGGVLVSSSILRQKGFTLTAAHIRDALGSVGEITGLKGRWHRLGSCPTTYCDTGHNYAGLSLALGQFISLPSSNKRLVIGFVSDKDIDGVLGLFPSDGVYYFCQPQNARALSAEALADKAYKRGLKGTVFADVNQALEAARRDSEPTDTIFVGGSTFVVADLIEL</sequence>
<evidence type="ECO:0000256" key="17">
    <source>
        <dbReference type="ARBA" id="ARBA00032510"/>
    </source>
</evidence>
<dbReference type="NCBIfam" id="TIGR01499">
    <property type="entry name" value="folC"/>
    <property type="match status" value="1"/>
</dbReference>
<evidence type="ECO:0000256" key="18">
    <source>
        <dbReference type="ARBA" id="ARBA00047493"/>
    </source>
</evidence>
<dbReference type="SUPFAM" id="SSF53623">
    <property type="entry name" value="MurD-like peptide ligases, catalytic domain"/>
    <property type="match status" value="1"/>
</dbReference>
<keyword evidence="11 22" id="KW-0547">Nucleotide-binding</keyword>
<evidence type="ECO:0000256" key="8">
    <source>
        <dbReference type="ARBA" id="ARBA00019357"/>
    </source>
</evidence>
<evidence type="ECO:0000313" key="26">
    <source>
        <dbReference type="Proteomes" id="UP000245880"/>
    </source>
</evidence>
<comment type="pathway">
    <text evidence="4">Cofactor biosynthesis; tetrahydrofolylpolyglutamate biosynthesis.</text>
</comment>
<feature type="domain" description="Mur ligase central" evidence="24">
    <location>
        <begin position="51"/>
        <end position="268"/>
    </location>
</feature>
<dbReference type="GO" id="GO:0005524">
    <property type="term" value="F:ATP binding"/>
    <property type="evidence" value="ECO:0007669"/>
    <property type="project" value="UniProtKB-KW"/>
</dbReference>
<evidence type="ECO:0000256" key="9">
    <source>
        <dbReference type="ARBA" id="ARBA00022598"/>
    </source>
</evidence>
<dbReference type="InterPro" id="IPR036565">
    <property type="entry name" value="Mur-like_cat_sf"/>
</dbReference>
<dbReference type="EC" id="6.3.2.17" evidence="7"/>
<evidence type="ECO:0000256" key="6">
    <source>
        <dbReference type="ARBA" id="ARBA00013023"/>
    </source>
</evidence>
<evidence type="ECO:0000256" key="12">
    <source>
        <dbReference type="ARBA" id="ARBA00022840"/>
    </source>
</evidence>
<dbReference type="InterPro" id="IPR036615">
    <property type="entry name" value="Mur_ligase_C_dom_sf"/>
</dbReference>